<name>A0ABU9EIQ1_LIMFS</name>
<dbReference type="EMBL" id="JBBWYZ010000007">
    <property type="protein sequence ID" value="MEK9511820.1"/>
    <property type="molecule type" value="Genomic_DNA"/>
</dbReference>
<sequence length="202" mass="23812">MWEVDYRILSELIDESAQIKAIALPYDSREVILTEADQDVKYSIKIKGVPPDIFIIKSDQFSPPQGFFKGLQGECKRSDYIILVNIKSRKIAIFLELKRGNPDNKDIIKQLKGGFCLFKYLQKIGQVFWRNPNFLKDYDIQFVAIKNIPRQGNLNKLPSQFRRENLVKPIEIDRHNIEEIPKHYLSVKYQQEIYFRVFLEKA</sequence>
<accession>A0ABU9EIQ1</accession>
<dbReference type="RefSeq" id="WP_187758242.1">
    <property type="nucleotide sequence ID" value="NZ_JBBWYZ010000007.1"/>
</dbReference>
<comment type="caution">
    <text evidence="1">The sequence shown here is derived from an EMBL/GenBank/DDBJ whole genome shotgun (WGS) entry which is preliminary data.</text>
</comment>
<dbReference type="Proteomes" id="UP001387447">
    <property type="component" value="Unassembled WGS sequence"/>
</dbReference>
<evidence type="ECO:0000313" key="2">
    <source>
        <dbReference type="Proteomes" id="UP001387447"/>
    </source>
</evidence>
<keyword evidence="2" id="KW-1185">Reference proteome</keyword>
<evidence type="ECO:0000313" key="1">
    <source>
        <dbReference type="EMBL" id="MEK9511820.1"/>
    </source>
</evidence>
<proteinExistence type="predicted"/>
<evidence type="ECO:0008006" key="3">
    <source>
        <dbReference type="Google" id="ProtNLM"/>
    </source>
</evidence>
<protein>
    <recommendedName>
        <fullName evidence="3">Type I restriction enzyme R protein N-terminal domain-containing protein</fullName>
    </recommendedName>
</protein>
<reference evidence="1 2" key="1">
    <citation type="journal article" date="2024" name="Front. Microbiol.">
        <title>Transcriptomic insights into the dominance of two phototrophs throughout the water column of a tropical hypersaline-alkaline crater lake (Dziani Dzaha, Mayotte).</title>
        <authorList>
            <person name="Duperron S."/>
            <person name="Halary S."/>
            <person name="Bouly J.-P."/>
            <person name="Roussel T."/>
            <person name="Hugoni M."/>
            <person name="Bruto M."/>
            <person name="Oger P."/>
            <person name="Duval C."/>
            <person name="Woo A."/>
            <person name="Jezequiel D."/>
            <person name="Ader M."/>
            <person name="Leboulanger C."/>
            <person name="Agogue H."/>
            <person name="Grossi V."/>
            <person name="Trousselier M."/>
            <person name="Bernard C."/>
        </authorList>
    </citation>
    <scope>NUCLEOTIDE SEQUENCE [LARGE SCALE GENOMIC DNA]</scope>
    <source>
        <strain evidence="1 2">PMC 851.14</strain>
    </source>
</reference>
<organism evidence="1 2">
    <name type="scientific">Limnospira fusiformis PMC 851.14</name>
    <dbReference type="NCBI Taxonomy" id="2219512"/>
    <lineage>
        <taxon>Bacteria</taxon>
        <taxon>Bacillati</taxon>
        <taxon>Cyanobacteriota</taxon>
        <taxon>Cyanophyceae</taxon>
        <taxon>Oscillatoriophycideae</taxon>
        <taxon>Oscillatoriales</taxon>
        <taxon>Sirenicapillariaceae</taxon>
        <taxon>Limnospira</taxon>
    </lineage>
</organism>
<gene>
    <name evidence="1" type="ORF">AAEJ74_09005</name>
</gene>